<protein>
    <submittedName>
        <fullName evidence="2">NADPH-dependent FMN reductase</fullName>
    </submittedName>
</protein>
<feature type="domain" description="NADPH-dependent FMN reductase-like" evidence="1">
    <location>
        <begin position="1"/>
        <end position="148"/>
    </location>
</feature>
<dbReference type="EMBL" id="CP025408">
    <property type="protein sequence ID" value="AUH33710.1"/>
    <property type="molecule type" value="Genomic_DNA"/>
</dbReference>
<name>A0A2K9EFH3_9RHOB</name>
<proteinExistence type="predicted"/>
<keyword evidence="3" id="KW-1185">Reference proteome</keyword>
<dbReference type="AlphaFoldDB" id="A0A2K9EFH3"/>
<accession>A0A2K9EFH3</accession>
<dbReference type="Pfam" id="PF03358">
    <property type="entry name" value="FMN_red"/>
    <property type="match status" value="1"/>
</dbReference>
<dbReference type="RefSeq" id="WP_101460377.1">
    <property type="nucleotide sequence ID" value="NZ_CP025408.1"/>
</dbReference>
<dbReference type="SUPFAM" id="SSF52218">
    <property type="entry name" value="Flavoproteins"/>
    <property type="match status" value="1"/>
</dbReference>
<dbReference type="InterPro" id="IPR029039">
    <property type="entry name" value="Flavoprotein-like_sf"/>
</dbReference>
<evidence type="ECO:0000313" key="3">
    <source>
        <dbReference type="Proteomes" id="UP000233742"/>
    </source>
</evidence>
<dbReference type="GO" id="GO:0016491">
    <property type="term" value="F:oxidoreductase activity"/>
    <property type="evidence" value="ECO:0007669"/>
    <property type="project" value="InterPro"/>
</dbReference>
<dbReference type="InterPro" id="IPR005025">
    <property type="entry name" value="FMN_Rdtase-like_dom"/>
</dbReference>
<organism evidence="2 3">
    <name type="scientific">Paracoccus tegillarcae</name>
    <dbReference type="NCBI Taxonomy" id="1529068"/>
    <lineage>
        <taxon>Bacteria</taxon>
        <taxon>Pseudomonadati</taxon>
        <taxon>Pseudomonadota</taxon>
        <taxon>Alphaproteobacteria</taxon>
        <taxon>Rhodobacterales</taxon>
        <taxon>Paracoccaceae</taxon>
        <taxon>Paracoccus</taxon>
    </lineage>
</organism>
<dbReference type="PANTHER" id="PTHR30543:SF21">
    <property type="entry name" value="NAD(P)H-DEPENDENT FMN REDUCTASE LOT6"/>
    <property type="match status" value="1"/>
</dbReference>
<dbReference type="InterPro" id="IPR050712">
    <property type="entry name" value="NAD(P)H-dep_reductase"/>
</dbReference>
<dbReference type="KEGG" id="paro:CUV01_10200"/>
<evidence type="ECO:0000313" key="2">
    <source>
        <dbReference type="EMBL" id="AUH33710.1"/>
    </source>
</evidence>
<dbReference type="Gene3D" id="3.40.50.360">
    <property type="match status" value="1"/>
</dbReference>
<reference evidence="2 3" key="1">
    <citation type="submission" date="2017-12" db="EMBL/GenBank/DDBJ databases">
        <authorList>
            <person name="Hurst M.R.H."/>
        </authorList>
    </citation>
    <scope>NUCLEOTIDE SEQUENCE [LARGE SCALE GENOMIC DNA]</scope>
    <source>
        <strain evidence="2 3">BM15</strain>
    </source>
</reference>
<dbReference type="Proteomes" id="UP000233742">
    <property type="component" value="Chromosome"/>
</dbReference>
<sequence>MKLNVIIVSTRPGRVGKPVGDWFFDHARNNPSGFDEVVLTDLAQVNLPLYDEPKHPRLQEYEHDHTKAWSKIVADSDAFVFVLPEYDFNAPPSYYNALVYLFNEWNYKPAGFVSYGGISGGLRATQSAKAILTTLKMMPVPDQVVMPMVFEHLSDDGLKPTKPMIESADAMLPELAKWATALKTMR</sequence>
<dbReference type="OrthoDB" id="9812295at2"/>
<gene>
    <name evidence="2" type="ORF">CUV01_10200</name>
</gene>
<dbReference type="GO" id="GO:0010181">
    <property type="term" value="F:FMN binding"/>
    <property type="evidence" value="ECO:0007669"/>
    <property type="project" value="TreeGrafter"/>
</dbReference>
<dbReference type="PANTHER" id="PTHR30543">
    <property type="entry name" value="CHROMATE REDUCTASE"/>
    <property type="match status" value="1"/>
</dbReference>
<evidence type="ECO:0000259" key="1">
    <source>
        <dbReference type="Pfam" id="PF03358"/>
    </source>
</evidence>
<dbReference type="GO" id="GO:0005829">
    <property type="term" value="C:cytosol"/>
    <property type="evidence" value="ECO:0007669"/>
    <property type="project" value="TreeGrafter"/>
</dbReference>